<protein>
    <submittedName>
        <fullName evidence="2">TIGR02588 family protein</fullName>
    </submittedName>
</protein>
<name>A0A1H8W1V3_9EURY</name>
<reference evidence="3" key="1">
    <citation type="submission" date="2016-10" db="EMBL/GenBank/DDBJ databases">
        <authorList>
            <person name="Varghese N."/>
            <person name="Submissions S."/>
        </authorList>
    </citation>
    <scope>NUCLEOTIDE SEQUENCE [LARGE SCALE GENOMIC DNA]</scope>
    <source>
        <strain evidence="3">IBRC-M 10043</strain>
    </source>
</reference>
<dbReference type="RefSeq" id="WP_139203684.1">
    <property type="nucleotide sequence ID" value="NZ_FOCX01000046.1"/>
</dbReference>
<feature type="compositionally biased region" description="Polar residues" evidence="1">
    <location>
        <begin position="62"/>
        <end position="82"/>
    </location>
</feature>
<dbReference type="OrthoDB" id="205469at2157"/>
<dbReference type="Proteomes" id="UP000198775">
    <property type="component" value="Unassembled WGS sequence"/>
</dbReference>
<organism evidence="2 3">
    <name type="scientific">Halorientalis persicus</name>
    <dbReference type="NCBI Taxonomy" id="1367881"/>
    <lineage>
        <taxon>Archaea</taxon>
        <taxon>Methanobacteriati</taxon>
        <taxon>Methanobacteriota</taxon>
        <taxon>Stenosarchaea group</taxon>
        <taxon>Halobacteria</taxon>
        <taxon>Halobacteriales</taxon>
        <taxon>Haloarculaceae</taxon>
        <taxon>Halorientalis</taxon>
    </lineage>
</organism>
<accession>A0A1H8W1V3</accession>
<gene>
    <name evidence="2" type="ORF">SAMN05216388_104613</name>
</gene>
<evidence type="ECO:0000313" key="2">
    <source>
        <dbReference type="EMBL" id="SEP21605.1"/>
    </source>
</evidence>
<sequence>MKEPIKQRRTLLTAAASGAALLAGCSSDSGEGTNTQTPEVETLDPQTNDDSSEQTDSDPQEEQNMTSTAEETGQTETPEPSIQFNAELNSITKCGTTCREIDYTIQNTGRAAAEGVTVRIRVRTGGEQVYNETQSIDNIPSRAQKSGIIHEIDVGIGGGSKIKSNDGEVTLFLEPEASNGAAETFSFERTLDV</sequence>
<feature type="region of interest" description="Disordered" evidence="1">
    <location>
        <begin position="23"/>
        <end position="82"/>
    </location>
</feature>
<proteinExistence type="predicted"/>
<keyword evidence="3" id="KW-1185">Reference proteome</keyword>
<evidence type="ECO:0000313" key="3">
    <source>
        <dbReference type="Proteomes" id="UP000198775"/>
    </source>
</evidence>
<evidence type="ECO:0000256" key="1">
    <source>
        <dbReference type="SAM" id="MobiDB-lite"/>
    </source>
</evidence>
<dbReference type="AlphaFoldDB" id="A0A1H8W1V3"/>
<dbReference type="EMBL" id="FOCX01000046">
    <property type="protein sequence ID" value="SEP21605.1"/>
    <property type="molecule type" value="Genomic_DNA"/>
</dbReference>
<feature type="compositionally biased region" description="Acidic residues" evidence="1">
    <location>
        <begin position="50"/>
        <end position="61"/>
    </location>
</feature>
<feature type="compositionally biased region" description="Polar residues" evidence="1">
    <location>
        <begin position="31"/>
        <end position="49"/>
    </location>
</feature>
<dbReference type="PROSITE" id="PS51257">
    <property type="entry name" value="PROKAR_LIPOPROTEIN"/>
    <property type="match status" value="1"/>
</dbReference>